<name>A0A2I0VRQ0_9ASPA</name>
<protein>
    <submittedName>
        <fullName evidence="1">Uncharacterized protein</fullName>
    </submittedName>
</protein>
<evidence type="ECO:0000313" key="2">
    <source>
        <dbReference type="Proteomes" id="UP000233837"/>
    </source>
</evidence>
<keyword evidence="2" id="KW-1185">Reference proteome</keyword>
<reference evidence="1 2" key="1">
    <citation type="journal article" date="2016" name="Sci. Rep.">
        <title>The Dendrobium catenatum Lindl. genome sequence provides insights into polysaccharide synthase, floral development and adaptive evolution.</title>
        <authorList>
            <person name="Zhang G.Q."/>
            <person name="Xu Q."/>
            <person name="Bian C."/>
            <person name="Tsai W.C."/>
            <person name="Yeh C.M."/>
            <person name="Liu K.W."/>
            <person name="Yoshida K."/>
            <person name="Zhang L.S."/>
            <person name="Chang S.B."/>
            <person name="Chen F."/>
            <person name="Shi Y."/>
            <person name="Su Y.Y."/>
            <person name="Zhang Y.Q."/>
            <person name="Chen L.J."/>
            <person name="Yin Y."/>
            <person name="Lin M."/>
            <person name="Huang H."/>
            <person name="Deng H."/>
            <person name="Wang Z.W."/>
            <person name="Zhu S.L."/>
            <person name="Zhao X."/>
            <person name="Deng C."/>
            <person name="Niu S.C."/>
            <person name="Huang J."/>
            <person name="Wang M."/>
            <person name="Liu G.H."/>
            <person name="Yang H.J."/>
            <person name="Xiao X.J."/>
            <person name="Hsiao Y.Y."/>
            <person name="Wu W.L."/>
            <person name="Chen Y.Y."/>
            <person name="Mitsuda N."/>
            <person name="Ohme-Takagi M."/>
            <person name="Luo Y.B."/>
            <person name="Van de Peer Y."/>
            <person name="Liu Z.J."/>
        </authorList>
    </citation>
    <scope>NUCLEOTIDE SEQUENCE [LARGE SCALE GENOMIC DNA]</scope>
    <source>
        <tissue evidence="1">The whole plant</tissue>
    </source>
</reference>
<dbReference type="EMBL" id="KZ503300">
    <property type="protein sequence ID" value="PKU66090.1"/>
    <property type="molecule type" value="Genomic_DNA"/>
</dbReference>
<organism evidence="1 2">
    <name type="scientific">Dendrobium catenatum</name>
    <dbReference type="NCBI Taxonomy" id="906689"/>
    <lineage>
        <taxon>Eukaryota</taxon>
        <taxon>Viridiplantae</taxon>
        <taxon>Streptophyta</taxon>
        <taxon>Embryophyta</taxon>
        <taxon>Tracheophyta</taxon>
        <taxon>Spermatophyta</taxon>
        <taxon>Magnoliopsida</taxon>
        <taxon>Liliopsida</taxon>
        <taxon>Asparagales</taxon>
        <taxon>Orchidaceae</taxon>
        <taxon>Epidendroideae</taxon>
        <taxon>Malaxideae</taxon>
        <taxon>Dendrobiinae</taxon>
        <taxon>Dendrobium</taxon>
    </lineage>
</organism>
<gene>
    <name evidence="1" type="ORF">MA16_Dca025221</name>
</gene>
<evidence type="ECO:0000313" key="1">
    <source>
        <dbReference type="EMBL" id="PKU66090.1"/>
    </source>
</evidence>
<accession>A0A2I0VRQ0</accession>
<reference evidence="1 2" key="2">
    <citation type="journal article" date="2017" name="Nature">
        <title>The Apostasia genome and the evolution of orchids.</title>
        <authorList>
            <person name="Zhang G.Q."/>
            <person name="Liu K.W."/>
            <person name="Li Z."/>
            <person name="Lohaus R."/>
            <person name="Hsiao Y.Y."/>
            <person name="Niu S.C."/>
            <person name="Wang J.Y."/>
            <person name="Lin Y.C."/>
            <person name="Xu Q."/>
            <person name="Chen L.J."/>
            <person name="Yoshida K."/>
            <person name="Fujiwara S."/>
            <person name="Wang Z.W."/>
            <person name="Zhang Y.Q."/>
            <person name="Mitsuda N."/>
            <person name="Wang M."/>
            <person name="Liu G.H."/>
            <person name="Pecoraro L."/>
            <person name="Huang H.X."/>
            <person name="Xiao X.J."/>
            <person name="Lin M."/>
            <person name="Wu X.Y."/>
            <person name="Wu W.L."/>
            <person name="Chen Y.Y."/>
            <person name="Chang S.B."/>
            <person name="Sakamoto S."/>
            <person name="Ohme-Takagi M."/>
            <person name="Yagi M."/>
            <person name="Zeng S.J."/>
            <person name="Shen C.Y."/>
            <person name="Yeh C.M."/>
            <person name="Luo Y.B."/>
            <person name="Tsai W.C."/>
            <person name="Van de Peer Y."/>
            <person name="Liu Z.J."/>
        </authorList>
    </citation>
    <scope>NUCLEOTIDE SEQUENCE [LARGE SCALE GENOMIC DNA]</scope>
    <source>
        <tissue evidence="1">The whole plant</tissue>
    </source>
</reference>
<dbReference type="AlphaFoldDB" id="A0A2I0VRQ0"/>
<proteinExistence type="predicted"/>
<dbReference type="Proteomes" id="UP000233837">
    <property type="component" value="Unassembled WGS sequence"/>
</dbReference>
<sequence>MPLGTGVHIEVNENRVPCNIPKSILLGSYLGVIARDPILAPISFSDWRNKGMEPFKNRMLAEVEVSIITNSLMLFMFI</sequence>